<accession>A0A7T5UQ40</accession>
<reference evidence="2 3" key="1">
    <citation type="submission" date="2020-07" db="EMBL/GenBank/DDBJ databases">
        <title>Huge and variable diversity of episymbiotic CPR bacteria and DPANN archaea in groundwater ecosystems.</title>
        <authorList>
            <person name="He C.Y."/>
            <person name="Keren R."/>
            <person name="Whittaker M."/>
            <person name="Farag I.F."/>
            <person name="Doudna J."/>
            <person name="Cate J.H.D."/>
            <person name="Banfield J.F."/>
        </authorList>
    </citation>
    <scope>NUCLEOTIDE SEQUENCE [LARGE SCALE GENOMIC DNA]</scope>
    <source>
        <strain evidence="2">NC_groundwater_541_Ag_S-0.1um_46_50</strain>
    </source>
</reference>
<evidence type="ECO:0000313" key="2">
    <source>
        <dbReference type="EMBL" id="QQG45454.1"/>
    </source>
</evidence>
<evidence type="ECO:0000313" key="3">
    <source>
        <dbReference type="Proteomes" id="UP000595618"/>
    </source>
</evidence>
<sequence length="47" mass="4946">MNASPESRLAGTEEITPTVSSDFRTRIPSGIPRSLGSQTSLAARSVI</sequence>
<feature type="region of interest" description="Disordered" evidence="1">
    <location>
        <begin position="1"/>
        <end position="47"/>
    </location>
</feature>
<dbReference type="AlphaFoldDB" id="A0A7T5UQ40"/>
<proteinExistence type="predicted"/>
<evidence type="ECO:0000256" key="1">
    <source>
        <dbReference type="SAM" id="MobiDB-lite"/>
    </source>
</evidence>
<gene>
    <name evidence="2" type="ORF">HYW89_00755</name>
</gene>
<feature type="compositionally biased region" description="Polar residues" evidence="1">
    <location>
        <begin position="35"/>
        <end position="47"/>
    </location>
</feature>
<protein>
    <submittedName>
        <fullName evidence="2">Uncharacterized protein</fullName>
    </submittedName>
</protein>
<dbReference type="Proteomes" id="UP000595618">
    <property type="component" value="Chromosome"/>
</dbReference>
<dbReference type="EMBL" id="CP066690">
    <property type="protein sequence ID" value="QQG45454.1"/>
    <property type="molecule type" value="Genomic_DNA"/>
</dbReference>
<organism evidence="2 3">
    <name type="scientific">Candidatus Sungiibacteriota bacterium</name>
    <dbReference type="NCBI Taxonomy" id="2750080"/>
    <lineage>
        <taxon>Bacteria</taxon>
        <taxon>Candidatus Sungiibacteriota</taxon>
    </lineage>
</organism>
<name>A0A7T5UQ40_9BACT</name>